<keyword evidence="1" id="KW-0614">Plasmid</keyword>
<gene>
    <name evidence="1" type="ORF">ERS450000_05964</name>
</gene>
<dbReference type="KEGG" id="nfr:ERS450000_05964"/>
<organism evidence="1 2">
    <name type="scientific">Nocardia farcinica</name>
    <dbReference type="NCBI Taxonomy" id="37329"/>
    <lineage>
        <taxon>Bacteria</taxon>
        <taxon>Bacillati</taxon>
        <taxon>Actinomycetota</taxon>
        <taxon>Actinomycetes</taxon>
        <taxon>Mycobacteriales</taxon>
        <taxon>Nocardiaceae</taxon>
        <taxon>Nocardia</taxon>
    </lineage>
</organism>
<dbReference type="AlphaFoldDB" id="A0A0H5PAL2"/>
<geneLocation type="plasmid" evidence="1">
    <name>2</name>
</geneLocation>
<dbReference type="Proteomes" id="UP000057820">
    <property type="component" value="Plasmid 2"/>
</dbReference>
<dbReference type="RefSeq" id="WP_060594961.1">
    <property type="nucleotide sequence ID" value="NZ_CP031418.1"/>
</dbReference>
<name>A0A0H5PAL2_NOCFR</name>
<accession>A0A0H5PAL2</accession>
<evidence type="ECO:0000313" key="1">
    <source>
        <dbReference type="EMBL" id="CRY84309.1"/>
    </source>
</evidence>
<protein>
    <submittedName>
        <fullName evidence="1">Uncharacterized protein</fullName>
    </submittedName>
</protein>
<proteinExistence type="predicted"/>
<reference evidence="2" key="1">
    <citation type="submission" date="2015-03" db="EMBL/GenBank/DDBJ databases">
        <authorList>
            <consortium name="Pathogen Informatics"/>
        </authorList>
    </citation>
    <scope>NUCLEOTIDE SEQUENCE [LARGE SCALE GENOMIC DNA]</scope>
    <source>
        <strain evidence="2">NCTC11134</strain>
        <plasmid evidence="2">2</plasmid>
    </source>
</reference>
<evidence type="ECO:0000313" key="2">
    <source>
        <dbReference type="Proteomes" id="UP000057820"/>
    </source>
</evidence>
<sequence>MRIVGKAEIIYVTDQDTRIAIRNALNDLGCTFDELADMHRIGQYASLRHRLAWAALGRYHGELGPAGEHE</sequence>
<dbReference type="EMBL" id="LN868939">
    <property type="protein sequence ID" value="CRY84309.1"/>
    <property type="molecule type" value="Genomic_DNA"/>
</dbReference>